<organism evidence="3 4">
    <name type="scientific">Paracoccus amoyensis</name>
    <dbReference type="NCBI Taxonomy" id="2760093"/>
    <lineage>
        <taxon>Bacteria</taxon>
        <taxon>Pseudomonadati</taxon>
        <taxon>Pseudomonadota</taxon>
        <taxon>Alphaproteobacteria</taxon>
        <taxon>Rhodobacterales</taxon>
        <taxon>Paracoccaceae</taxon>
        <taxon>Paracoccus</taxon>
    </lineage>
</organism>
<dbReference type="SMART" id="SM00935">
    <property type="entry name" value="OmpH"/>
    <property type="match status" value="1"/>
</dbReference>
<dbReference type="GO" id="GO:0051082">
    <property type="term" value="F:unfolded protein binding"/>
    <property type="evidence" value="ECO:0007669"/>
    <property type="project" value="InterPro"/>
</dbReference>
<keyword evidence="4" id="KW-1185">Reference proteome</keyword>
<name>A0A926G956_9RHOB</name>
<protein>
    <submittedName>
        <fullName evidence="3">OmpH family outer membrane protein</fullName>
    </submittedName>
</protein>
<evidence type="ECO:0000313" key="4">
    <source>
        <dbReference type="Proteomes" id="UP000608594"/>
    </source>
</evidence>
<evidence type="ECO:0000313" key="3">
    <source>
        <dbReference type="EMBL" id="MBC9248158.1"/>
    </source>
</evidence>
<dbReference type="InterPro" id="IPR005632">
    <property type="entry name" value="Chaperone_Skp"/>
</dbReference>
<dbReference type="EMBL" id="JACOQL010000005">
    <property type="protein sequence ID" value="MBC9248158.1"/>
    <property type="molecule type" value="Genomic_DNA"/>
</dbReference>
<dbReference type="RefSeq" id="WP_187794665.1">
    <property type="nucleotide sequence ID" value="NZ_JACOQL010000005.1"/>
</dbReference>
<dbReference type="SUPFAM" id="SSF111384">
    <property type="entry name" value="OmpH-like"/>
    <property type="match status" value="1"/>
</dbReference>
<gene>
    <name evidence="3" type="ORF">H4P12_15890</name>
</gene>
<proteinExistence type="predicted"/>
<keyword evidence="2" id="KW-0732">Signal</keyword>
<evidence type="ECO:0000256" key="1">
    <source>
        <dbReference type="SAM" id="MobiDB-lite"/>
    </source>
</evidence>
<evidence type="ECO:0000256" key="2">
    <source>
        <dbReference type="SAM" id="SignalP"/>
    </source>
</evidence>
<feature type="compositionally biased region" description="Pro residues" evidence="1">
    <location>
        <begin position="230"/>
        <end position="239"/>
    </location>
</feature>
<dbReference type="Pfam" id="PF03938">
    <property type="entry name" value="OmpH"/>
    <property type="match status" value="1"/>
</dbReference>
<dbReference type="Gene3D" id="3.30.910.20">
    <property type="entry name" value="Skp domain"/>
    <property type="match status" value="1"/>
</dbReference>
<dbReference type="Proteomes" id="UP000608594">
    <property type="component" value="Unassembled WGS sequence"/>
</dbReference>
<feature type="region of interest" description="Disordered" evidence="1">
    <location>
        <begin position="207"/>
        <end position="239"/>
    </location>
</feature>
<feature type="signal peptide" evidence="2">
    <location>
        <begin position="1"/>
        <end position="25"/>
    </location>
</feature>
<comment type="caution">
    <text evidence="3">The sequence shown here is derived from an EMBL/GenBank/DDBJ whole genome shotgun (WGS) entry which is preliminary data.</text>
</comment>
<sequence>MSLLNKALAFAALLAFASGAVPVLAQDGVTPATPMPEQADPRAAPEIPSRTIEAPNGAAQALQSPILTVDQDVLFATSAWGKRTQAVLEEEGGKIAADNERLADQLSAEEAELTAMRDTLDPAEFRKRAEAFDARATEVRRERAQAVQELNSWAETDRAAFYRAALPLMGAVVQERGAVAVLDRRTVFVSLDAIDVTADLVAQADQQLGDGAGAVPFEPSPTPASDQPMPTEPTPDQPE</sequence>
<dbReference type="InterPro" id="IPR024930">
    <property type="entry name" value="Skp_dom_sf"/>
</dbReference>
<feature type="chain" id="PRO_5037449349" evidence="2">
    <location>
        <begin position="26"/>
        <end position="239"/>
    </location>
</feature>
<reference evidence="3" key="1">
    <citation type="submission" date="2020-08" db="EMBL/GenBank/DDBJ databases">
        <title>Paracoccus amoyensis sp. nov., isolated from the surface seawater at coast of Xiamen, Fujian.</title>
        <authorList>
            <person name="Lyu L."/>
        </authorList>
    </citation>
    <scope>NUCLEOTIDE SEQUENCE</scope>
    <source>
        <strain evidence="3">11-3</strain>
    </source>
</reference>
<accession>A0A926G956</accession>
<dbReference type="AlphaFoldDB" id="A0A926G956"/>